<gene>
    <name evidence="3" type="primary">LOC121220300</name>
</gene>
<protein>
    <submittedName>
        <fullName evidence="3">26S proteasome regulatory subunit 7A-like</fullName>
    </submittedName>
</protein>
<evidence type="ECO:0000313" key="2">
    <source>
        <dbReference type="Proteomes" id="UP000818029"/>
    </source>
</evidence>
<organism evidence="2 3">
    <name type="scientific">Gossypium hirsutum</name>
    <name type="common">Upland cotton</name>
    <name type="synonym">Gossypium mexicanum</name>
    <dbReference type="NCBI Taxonomy" id="3635"/>
    <lineage>
        <taxon>Eukaryota</taxon>
        <taxon>Viridiplantae</taxon>
        <taxon>Streptophyta</taxon>
        <taxon>Embryophyta</taxon>
        <taxon>Tracheophyta</taxon>
        <taxon>Spermatophyta</taxon>
        <taxon>Magnoliopsida</taxon>
        <taxon>eudicotyledons</taxon>
        <taxon>Gunneridae</taxon>
        <taxon>Pentapetalae</taxon>
        <taxon>rosids</taxon>
        <taxon>malvids</taxon>
        <taxon>Malvales</taxon>
        <taxon>Malvaceae</taxon>
        <taxon>Malvoideae</taxon>
        <taxon>Gossypium</taxon>
    </lineage>
</organism>
<keyword evidence="1" id="KW-0472">Membrane</keyword>
<evidence type="ECO:0000313" key="3">
    <source>
        <dbReference type="RefSeq" id="XP_040955910.1"/>
    </source>
</evidence>
<keyword evidence="1" id="KW-1133">Transmembrane helix</keyword>
<keyword evidence="1" id="KW-0812">Transmembrane</keyword>
<sequence length="152" mass="17842">MYKKYVAKNIDENIKIRLKRLLFSFIFFGRYVSFPSSLHYFSLLQSFLSFSQFFFFVPPFINPSFEPEDEIKDEKNPRPLDEVYIALLKTYGLGPYSMSVKKVEKEIKEMEKKVNDLCGIKESDTGLAAPSQWDLVSNKQMMQEEQPLQVAR</sequence>
<keyword evidence="2" id="KW-1185">Reference proteome</keyword>
<reference evidence="2" key="1">
    <citation type="journal article" date="2020" name="Nat. Genet.">
        <title>Genomic diversifications of five Gossypium allopolyploid species and their impact on cotton improvement.</title>
        <authorList>
            <person name="Chen Z.J."/>
            <person name="Sreedasyam A."/>
            <person name="Ando A."/>
            <person name="Song Q."/>
            <person name="De Santiago L.M."/>
            <person name="Hulse-Kemp A.M."/>
            <person name="Ding M."/>
            <person name="Ye W."/>
            <person name="Kirkbride R.C."/>
            <person name="Jenkins J."/>
            <person name="Plott C."/>
            <person name="Lovell J."/>
            <person name="Lin Y.M."/>
            <person name="Vaughn R."/>
            <person name="Liu B."/>
            <person name="Simpson S."/>
            <person name="Scheffler B.E."/>
            <person name="Wen L."/>
            <person name="Saski C.A."/>
            <person name="Grover C.E."/>
            <person name="Hu G."/>
            <person name="Conover J.L."/>
            <person name="Carlson J.W."/>
            <person name="Shu S."/>
            <person name="Boston L.B."/>
            <person name="Williams M."/>
            <person name="Peterson D.G."/>
            <person name="McGee K."/>
            <person name="Jones D.C."/>
            <person name="Wendel J.F."/>
            <person name="Stelly D.M."/>
            <person name="Grimwood J."/>
            <person name="Schmutz J."/>
        </authorList>
    </citation>
    <scope>NUCLEOTIDE SEQUENCE [LARGE SCALE GENOMIC DNA]</scope>
    <source>
        <strain evidence="2">cv. TM-1</strain>
    </source>
</reference>
<accession>A0ABM3AM27</accession>
<feature type="transmembrane region" description="Helical" evidence="1">
    <location>
        <begin position="21"/>
        <end position="41"/>
    </location>
</feature>
<dbReference type="RefSeq" id="XP_040955910.1">
    <property type="nucleotide sequence ID" value="XM_041099976.1"/>
</dbReference>
<name>A0ABM3AM27_GOSHI</name>
<dbReference type="Proteomes" id="UP000818029">
    <property type="component" value="Chromosome D08"/>
</dbReference>
<reference evidence="3" key="2">
    <citation type="submission" date="2025-08" db="UniProtKB">
        <authorList>
            <consortium name="RefSeq"/>
        </authorList>
    </citation>
    <scope>IDENTIFICATION</scope>
</reference>
<dbReference type="GeneID" id="121220300"/>
<proteinExistence type="predicted"/>
<evidence type="ECO:0000256" key="1">
    <source>
        <dbReference type="SAM" id="Phobius"/>
    </source>
</evidence>